<accession>A0A9D1DPX2</accession>
<dbReference type="AlphaFoldDB" id="A0A9D1DPX2"/>
<dbReference type="PANTHER" id="PTHR10146">
    <property type="entry name" value="PROLINE SYNTHETASE CO-TRANSCRIBED BACTERIAL HOMOLOG PROTEIN"/>
    <property type="match status" value="1"/>
</dbReference>
<dbReference type="InterPro" id="IPR011078">
    <property type="entry name" value="PyrdxlP_homeostasis"/>
</dbReference>
<dbReference type="SUPFAM" id="SSF51419">
    <property type="entry name" value="PLP-binding barrel"/>
    <property type="match status" value="1"/>
</dbReference>
<evidence type="ECO:0000256" key="4">
    <source>
        <dbReference type="RuleBase" id="RU004514"/>
    </source>
</evidence>
<gene>
    <name evidence="6" type="ORF">IAA54_04115</name>
</gene>
<reference evidence="6" key="2">
    <citation type="journal article" date="2021" name="PeerJ">
        <title>Extensive microbial diversity within the chicken gut microbiome revealed by metagenomics and culture.</title>
        <authorList>
            <person name="Gilroy R."/>
            <person name="Ravi A."/>
            <person name="Getino M."/>
            <person name="Pursley I."/>
            <person name="Horton D.L."/>
            <person name="Alikhan N.F."/>
            <person name="Baker D."/>
            <person name="Gharbi K."/>
            <person name="Hall N."/>
            <person name="Watson M."/>
            <person name="Adriaenssens E.M."/>
            <person name="Foster-Nyarko E."/>
            <person name="Jarju S."/>
            <person name="Secka A."/>
            <person name="Antonio M."/>
            <person name="Oren A."/>
            <person name="Chaudhuri R.R."/>
            <person name="La Ragione R."/>
            <person name="Hildebrand F."/>
            <person name="Pallen M.J."/>
        </authorList>
    </citation>
    <scope>NUCLEOTIDE SEQUENCE</scope>
    <source>
        <strain evidence="6">ChiSjej1B19-7085</strain>
    </source>
</reference>
<organism evidence="6 7">
    <name type="scientific">Candidatus Gallacutalibacter pullicola</name>
    <dbReference type="NCBI Taxonomy" id="2840830"/>
    <lineage>
        <taxon>Bacteria</taxon>
        <taxon>Bacillati</taxon>
        <taxon>Bacillota</taxon>
        <taxon>Clostridia</taxon>
        <taxon>Eubacteriales</taxon>
        <taxon>Candidatus Gallacutalibacter</taxon>
    </lineage>
</organism>
<dbReference type="Proteomes" id="UP000886785">
    <property type="component" value="Unassembled WGS sequence"/>
</dbReference>
<dbReference type="CDD" id="cd00635">
    <property type="entry name" value="PLPDE_III_YBL036c_like"/>
    <property type="match status" value="1"/>
</dbReference>
<evidence type="ECO:0000256" key="2">
    <source>
        <dbReference type="HAMAP-Rule" id="MF_02087"/>
    </source>
</evidence>
<feature type="domain" description="Alanine racemase N-terminal" evidence="5">
    <location>
        <begin position="22"/>
        <end position="243"/>
    </location>
</feature>
<comment type="function">
    <text evidence="2">Pyridoxal 5'-phosphate (PLP)-binding protein, which is involved in PLP homeostasis.</text>
</comment>
<comment type="similarity">
    <text evidence="2 4">Belongs to the pyridoxal phosphate-binding protein YggS/PROSC family.</text>
</comment>
<evidence type="ECO:0000313" key="7">
    <source>
        <dbReference type="Proteomes" id="UP000886785"/>
    </source>
</evidence>
<reference evidence="6" key="1">
    <citation type="submission" date="2020-10" db="EMBL/GenBank/DDBJ databases">
        <authorList>
            <person name="Gilroy R."/>
        </authorList>
    </citation>
    <scope>NUCLEOTIDE SEQUENCE</scope>
    <source>
        <strain evidence="6">ChiSjej1B19-7085</strain>
    </source>
</reference>
<dbReference type="PANTHER" id="PTHR10146:SF14">
    <property type="entry name" value="PYRIDOXAL PHOSPHATE HOMEOSTASIS PROTEIN"/>
    <property type="match status" value="1"/>
</dbReference>
<dbReference type="GO" id="GO:0030170">
    <property type="term" value="F:pyridoxal phosphate binding"/>
    <property type="evidence" value="ECO:0007669"/>
    <property type="project" value="UniProtKB-UniRule"/>
</dbReference>
<comment type="cofactor">
    <cofactor evidence="3">
        <name>pyridoxal 5'-phosphate</name>
        <dbReference type="ChEBI" id="CHEBI:597326"/>
    </cofactor>
</comment>
<dbReference type="HAMAP" id="MF_02087">
    <property type="entry name" value="PLP_homeostasis"/>
    <property type="match status" value="1"/>
</dbReference>
<proteinExistence type="inferred from homology"/>
<dbReference type="Pfam" id="PF01168">
    <property type="entry name" value="Ala_racemase_N"/>
    <property type="match status" value="1"/>
</dbReference>
<dbReference type="NCBIfam" id="TIGR00044">
    <property type="entry name" value="YggS family pyridoxal phosphate-dependent enzyme"/>
    <property type="match status" value="1"/>
</dbReference>
<evidence type="ECO:0000259" key="5">
    <source>
        <dbReference type="Pfam" id="PF01168"/>
    </source>
</evidence>
<feature type="modified residue" description="N6-(pyridoxal phosphate)lysine" evidence="2 3">
    <location>
        <position position="50"/>
    </location>
</feature>
<keyword evidence="1 2" id="KW-0663">Pyridoxal phosphate</keyword>
<protein>
    <recommendedName>
        <fullName evidence="2">Pyridoxal phosphate homeostasis protein</fullName>
        <shortName evidence="2">PLP homeostasis protein</shortName>
    </recommendedName>
</protein>
<dbReference type="Gene3D" id="3.20.20.10">
    <property type="entry name" value="Alanine racemase"/>
    <property type="match status" value="1"/>
</dbReference>
<comment type="caution">
    <text evidence="6">The sequence shown here is derived from an EMBL/GenBank/DDBJ whole genome shotgun (WGS) entry which is preliminary data.</text>
</comment>
<evidence type="ECO:0000256" key="1">
    <source>
        <dbReference type="ARBA" id="ARBA00022898"/>
    </source>
</evidence>
<dbReference type="InterPro" id="IPR001608">
    <property type="entry name" value="Ala_racemase_N"/>
</dbReference>
<dbReference type="InterPro" id="IPR029066">
    <property type="entry name" value="PLP-binding_barrel"/>
</dbReference>
<evidence type="ECO:0000256" key="3">
    <source>
        <dbReference type="PIRSR" id="PIRSR004848-1"/>
    </source>
</evidence>
<dbReference type="PIRSF" id="PIRSF004848">
    <property type="entry name" value="YBL036c_PLPDEIII"/>
    <property type="match status" value="1"/>
</dbReference>
<name>A0A9D1DPX2_9FIRM</name>
<sequence length="246" mass="27268">MTEKSYHENEYAARFADVEENLKRIREGIARAAEKSGRRPEDITLLAATKTVPVEVINHAIHLGVRQIGENRVQELCEKFDRLDLEQCGCQFIGHLQTNKVRQLIGKVSMIQSVDSMKLAQEISRQCVQRGTSMDVLVEVNIGREENKSGVDPDGLRGLLEGISALPSLKVRGLMAIPPADASEAETMEFFSKMQQYFVDIGAQKIDNVGMDYLSMGMSADYEQAILAGANMVRVGSALFGARVYK</sequence>
<evidence type="ECO:0000313" key="6">
    <source>
        <dbReference type="EMBL" id="HIR56831.1"/>
    </source>
</evidence>
<dbReference type="FunFam" id="3.20.20.10:FF:000018">
    <property type="entry name" value="Pyridoxal phosphate homeostasis protein"/>
    <property type="match status" value="1"/>
</dbReference>
<dbReference type="EMBL" id="DVHF01000049">
    <property type="protein sequence ID" value="HIR56831.1"/>
    <property type="molecule type" value="Genomic_DNA"/>
</dbReference>